<reference evidence="1" key="1">
    <citation type="submission" date="2019-08" db="EMBL/GenBank/DDBJ databases">
        <authorList>
            <person name="Kucharzyk K."/>
            <person name="Murdoch R.W."/>
            <person name="Higgins S."/>
            <person name="Loffler F."/>
        </authorList>
    </citation>
    <scope>NUCLEOTIDE SEQUENCE</scope>
</reference>
<dbReference type="EMBL" id="VSSQ01057931">
    <property type="protein sequence ID" value="MPN11692.1"/>
    <property type="molecule type" value="Genomic_DNA"/>
</dbReference>
<evidence type="ECO:0000313" key="1">
    <source>
        <dbReference type="EMBL" id="MPN11692.1"/>
    </source>
</evidence>
<name>A0A645FE15_9ZZZZ</name>
<gene>
    <name evidence="1" type="ORF">SDC9_158999</name>
</gene>
<accession>A0A645FE15</accession>
<comment type="caution">
    <text evidence="1">The sequence shown here is derived from an EMBL/GenBank/DDBJ whole genome shotgun (WGS) entry which is preliminary data.</text>
</comment>
<dbReference type="AlphaFoldDB" id="A0A645FE15"/>
<protein>
    <submittedName>
        <fullName evidence="1">Uncharacterized protein</fullName>
    </submittedName>
</protein>
<dbReference type="AntiFam" id="ANF00091">
    <property type="entry name" value="Shadow ORF (opposite smc)"/>
</dbReference>
<dbReference type="AntiFam" id="ANF00168">
    <property type="entry name" value="Shadow ORF (opposite smc)"/>
</dbReference>
<proteinExistence type="predicted"/>
<sequence>MNPHIRVVKHKFNLAESFLGKLLAPVEDHIFHMGAAQVFGTLLAEYPADGVGNIALAAAVGSYDAGDPVFDDKLFSFVERLQPVQLDPL</sequence>
<organism evidence="1">
    <name type="scientific">bioreactor metagenome</name>
    <dbReference type="NCBI Taxonomy" id="1076179"/>
    <lineage>
        <taxon>unclassified sequences</taxon>
        <taxon>metagenomes</taxon>
        <taxon>ecological metagenomes</taxon>
    </lineage>
</organism>